<gene>
    <name evidence="1" type="ORF">MNR06_00840</name>
</gene>
<name>A0ABY4CD97_9BACT</name>
<dbReference type="RefSeq" id="WP_243537938.1">
    <property type="nucleotide sequence ID" value="NZ_CP093442.1"/>
</dbReference>
<evidence type="ECO:0000313" key="1">
    <source>
        <dbReference type="EMBL" id="UOF01498.1"/>
    </source>
</evidence>
<dbReference type="Proteomes" id="UP000830116">
    <property type="component" value="Chromosome"/>
</dbReference>
<organism evidence="1 2">
    <name type="scientific">Bdellovibrio reynosensis</name>
    <dbReference type="NCBI Taxonomy" id="2835041"/>
    <lineage>
        <taxon>Bacteria</taxon>
        <taxon>Pseudomonadati</taxon>
        <taxon>Bdellovibrionota</taxon>
        <taxon>Bdellovibrionia</taxon>
        <taxon>Bdellovibrionales</taxon>
        <taxon>Pseudobdellovibrionaceae</taxon>
        <taxon>Bdellovibrio</taxon>
    </lineage>
</organism>
<proteinExistence type="predicted"/>
<protein>
    <submittedName>
        <fullName evidence="1">Uncharacterized protein</fullName>
    </submittedName>
</protein>
<keyword evidence="2" id="KW-1185">Reference proteome</keyword>
<sequence length="133" mass="15369">MKDKFGSERRTCTTDSELITYWNKLAHDPPKQLDFKKINQDFVTALRDAFSLAEDSAVFRAITKSEKESDDAANLVKILLCSKIYIELFANIEVFGKYEDTSLKFVEAIRKFPIHTQKIQYFGPSNSIYDKVE</sequence>
<reference evidence="1" key="1">
    <citation type="submission" date="2022-03" db="EMBL/GenBank/DDBJ databases">
        <title>Genome Identification and Characterization of new species Bdellovibrio reynosense LBG001 sp. nov. from a Mexico soil sample.</title>
        <authorList>
            <person name="Camilli A."/>
            <person name="Ajao Y."/>
            <person name="Guo X."/>
        </authorList>
    </citation>
    <scope>NUCLEOTIDE SEQUENCE</scope>
    <source>
        <strain evidence="1">LBG001</strain>
    </source>
</reference>
<dbReference type="EMBL" id="CP093442">
    <property type="protein sequence ID" value="UOF01498.1"/>
    <property type="molecule type" value="Genomic_DNA"/>
</dbReference>
<accession>A0ABY4CD97</accession>
<evidence type="ECO:0000313" key="2">
    <source>
        <dbReference type="Proteomes" id="UP000830116"/>
    </source>
</evidence>